<gene>
    <name evidence="1" type="ORF">WR25_00371</name>
</gene>
<sequence>MITFLLQAIHIKVAIVSETIQIRKTIVSAIVQRLLGSVKCTGCLLPCDGPADPIRLLIPLIVLETSLNNWGRSTSRWPWLICKQDNYIRHTTQMQRAAEDKKTKTREFGQIHAKHGKYLKREEEKLGTEAGLWLTASGM</sequence>
<evidence type="ECO:0000313" key="1">
    <source>
        <dbReference type="EMBL" id="PAV66862.1"/>
    </source>
</evidence>
<protein>
    <submittedName>
        <fullName evidence="1">Uncharacterized protein</fullName>
    </submittedName>
</protein>
<dbReference type="EMBL" id="LIAE01010027">
    <property type="protein sequence ID" value="PAV66862.1"/>
    <property type="molecule type" value="Genomic_DNA"/>
</dbReference>
<keyword evidence="2" id="KW-1185">Reference proteome</keyword>
<dbReference type="AlphaFoldDB" id="A0A2A2JZ19"/>
<proteinExistence type="predicted"/>
<name>A0A2A2JZ19_9BILA</name>
<accession>A0A2A2JZ19</accession>
<organism evidence="1 2">
    <name type="scientific">Diploscapter pachys</name>
    <dbReference type="NCBI Taxonomy" id="2018661"/>
    <lineage>
        <taxon>Eukaryota</taxon>
        <taxon>Metazoa</taxon>
        <taxon>Ecdysozoa</taxon>
        <taxon>Nematoda</taxon>
        <taxon>Chromadorea</taxon>
        <taxon>Rhabditida</taxon>
        <taxon>Rhabditina</taxon>
        <taxon>Rhabditomorpha</taxon>
        <taxon>Rhabditoidea</taxon>
        <taxon>Rhabditidae</taxon>
        <taxon>Diploscapter</taxon>
    </lineage>
</organism>
<dbReference type="Proteomes" id="UP000218231">
    <property type="component" value="Unassembled WGS sequence"/>
</dbReference>
<comment type="caution">
    <text evidence="1">The sequence shown here is derived from an EMBL/GenBank/DDBJ whole genome shotgun (WGS) entry which is preliminary data.</text>
</comment>
<evidence type="ECO:0000313" key="2">
    <source>
        <dbReference type="Proteomes" id="UP000218231"/>
    </source>
</evidence>
<reference evidence="1 2" key="1">
    <citation type="journal article" date="2017" name="Curr. Biol.">
        <title>Genome architecture and evolution of a unichromosomal asexual nematode.</title>
        <authorList>
            <person name="Fradin H."/>
            <person name="Zegar C."/>
            <person name="Gutwein M."/>
            <person name="Lucas J."/>
            <person name="Kovtun M."/>
            <person name="Corcoran D."/>
            <person name="Baugh L.R."/>
            <person name="Kiontke K."/>
            <person name="Gunsalus K."/>
            <person name="Fitch D.H."/>
            <person name="Piano F."/>
        </authorList>
    </citation>
    <scope>NUCLEOTIDE SEQUENCE [LARGE SCALE GENOMIC DNA]</scope>
    <source>
        <strain evidence="1">PF1309</strain>
    </source>
</reference>